<keyword evidence="2" id="KW-1185">Reference proteome</keyword>
<sequence length="158" mass="18061">LKAVQDDAKRMDLPSWVTPAPSSLGTGGLGKLTADQWKAVCSINLVVTLVRIWGNADEKGRQYLMLSNFMDLVTAVKLGCKRVLELDTVRLYEEHMLRYLQGLTTIYAPYQLLPYQHLAMHFGENLQRFGPTHATRCFVYERENLRLQKTVTNQKFGK</sequence>
<organism evidence="1 2">
    <name type="scientific">Schizopora paradoxa</name>
    <dbReference type="NCBI Taxonomy" id="27342"/>
    <lineage>
        <taxon>Eukaryota</taxon>
        <taxon>Fungi</taxon>
        <taxon>Dikarya</taxon>
        <taxon>Basidiomycota</taxon>
        <taxon>Agaricomycotina</taxon>
        <taxon>Agaricomycetes</taxon>
        <taxon>Hymenochaetales</taxon>
        <taxon>Schizoporaceae</taxon>
        <taxon>Schizopora</taxon>
    </lineage>
</organism>
<dbReference type="OrthoDB" id="3247418at2759"/>
<dbReference type="EMBL" id="KQ086219">
    <property type="protein sequence ID" value="KLO06289.1"/>
    <property type="molecule type" value="Genomic_DNA"/>
</dbReference>
<protein>
    <submittedName>
        <fullName evidence="1">Uncharacterized protein</fullName>
    </submittedName>
</protein>
<gene>
    <name evidence="1" type="ORF">SCHPADRAFT_808936</name>
</gene>
<reference evidence="1 2" key="1">
    <citation type="submission" date="2015-04" db="EMBL/GenBank/DDBJ databases">
        <title>Complete genome sequence of Schizopora paradoxa KUC8140, a cosmopolitan wood degrader in East Asia.</title>
        <authorList>
            <consortium name="DOE Joint Genome Institute"/>
            <person name="Min B."/>
            <person name="Park H."/>
            <person name="Jang Y."/>
            <person name="Kim J.-J."/>
            <person name="Kim K.H."/>
            <person name="Pangilinan J."/>
            <person name="Lipzen A."/>
            <person name="Riley R."/>
            <person name="Grigoriev I.V."/>
            <person name="Spatafora J.W."/>
            <person name="Choi I.-G."/>
        </authorList>
    </citation>
    <scope>NUCLEOTIDE SEQUENCE [LARGE SCALE GENOMIC DNA]</scope>
    <source>
        <strain evidence="1 2">KUC8140</strain>
    </source>
</reference>
<dbReference type="STRING" id="27342.A0A0H2R387"/>
<accession>A0A0H2R387</accession>
<name>A0A0H2R387_9AGAM</name>
<dbReference type="AlphaFoldDB" id="A0A0H2R387"/>
<dbReference type="InParanoid" id="A0A0H2R387"/>
<feature type="non-terminal residue" evidence="1">
    <location>
        <position position="158"/>
    </location>
</feature>
<evidence type="ECO:0000313" key="2">
    <source>
        <dbReference type="Proteomes" id="UP000053477"/>
    </source>
</evidence>
<dbReference type="PANTHER" id="PTHR46579">
    <property type="entry name" value="F5/8 TYPE C DOMAIN-CONTAINING PROTEIN-RELATED"/>
    <property type="match status" value="1"/>
</dbReference>
<feature type="non-terminal residue" evidence="1">
    <location>
        <position position="1"/>
    </location>
</feature>
<dbReference type="PANTHER" id="PTHR46579:SF1">
    <property type="entry name" value="F5_8 TYPE C DOMAIN-CONTAINING PROTEIN"/>
    <property type="match status" value="1"/>
</dbReference>
<dbReference type="Proteomes" id="UP000053477">
    <property type="component" value="Unassembled WGS sequence"/>
</dbReference>
<proteinExistence type="predicted"/>
<evidence type="ECO:0000313" key="1">
    <source>
        <dbReference type="EMBL" id="KLO06289.1"/>
    </source>
</evidence>